<feature type="domain" description="RNase H type-1" evidence="1">
    <location>
        <begin position="126"/>
        <end position="247"/>
    </location>
</feature>
<dbReference type="PANTHER" id="PTHR47723:SF19">
    <property type="entry name" value="POLYNUCLEOTIDYL TRANSFERASE, RIBONUCLEASE H-LIKE SUPERFAMILY PROTEIN"/>
    <property type="match status" value="1"/>
</dbReference>
<dbReference type="PANTHER" id="PTHR47723">
    <property type="entry name" value="OS05G0353850 PROTEIN"/>
    <property type="match status" value="1"/>
</dbReference>
<dbReference type="InterPro" id="IPR012337">
    <property type="entry name" value="RNaseH-like_sf"/>
</dbReference>
<gene>
    <name evidence="2" type="ORF">G2W53_041863</name>
</gene>
<dbReference type="Proteomes" id="UP000634136">
    <property type="component" value="Unassembled WGS sequence"/>
</dbReference>
<dbReference type="GO" id="GO:0003676">
    <property type="term" value="F:nucleic acid binding"/>
    <property type="evidence" value="ECO:0007669"/>
    <property type="project" value="InterPro"/>
</dbReference>
<dbReference type="EMBL" id="JAAIUW010000013">
    <property type="protein sequence ID" value="KAF7802752.1"/>
    <property type="molecule type" value="Genomic_DNA"/>
</dbReference>
<comment type="caution">
    <text evidence="2">The sequence shown here is derived from an EMBL/GenBank/DDBJ whole genome shotgun (WGS) entry which is preliminary data.</text>
</comment>
<keyword evidence="3" id="KW-1185">Reference proteome</keyword>
<dbReference type="AlphaFoldDB" id="A0A834SG09"/>
<evidence type="ECO:0000313" key="2">
    <source>
        <dbReference type="EMBL" id="KAF7802752.1"/>
    </source>
</evidence>
<proteinExistence type="predicted"/>
<evidence type="ECO:0000313" key="3">
    <source>
        <dbReference type="Proteomes" id="UP000634136"/>
    </source>
</evidence>
<reference evidence="2" key="1">
    <citation type="submission" date="2020-09" db="EMBL/GenBank/DDBJ databases">
        <title>Genome-Enabled Discovery of Anthraquinone Biosynthesis in Senna tora.</title>
        <authorList>
            <person name="Kang S.-H."/>
            <person name="Pandey R.P."/>
            <person name="Lee C.-M."/>
            <person name="Sim J.-S."/>
            <person name="Jeong J.-T."/>
            <person name="Choi B.-S."/>
            <person name="Jung M."/>
            <person name="Ginzburg D."/>
            <person name="Zhao K."/>
            <person name="Won S.Y."/>
            <person name="Oh T.-J."/>
            <person name="Yu Y."/>
            <person name="Kim N.-H."/>
            <person name="Lee O.R."/>
            <person name="Lee T.-H."/>
            <person name="Bashyal P."/>
            <person name="Kim T.-S."/>
            <person name="Lee W.-H."/>
            <person name="Kawkins C."/>
            <person name="Kim C.-K."/>
            <person name="Kim J.S."/>
            <person name="Ahn B.O."/>
            <person name="Rhee S.Y."/>
            <person name="Sohng J.K."/>
        </authorList>
    </citation>
    <scope>NUCLEOTIDE SEQUENCE</scope>
    <source>
        <tissue evidence="2">Leaf</tissue>
    </source>
</reference>
<dbReference type="InterPro" id="IPR002156">
    <property type="entry name" value="RNaseH_domain"/>
</dbReference>
<organism evidence="2 3">
    <name type="scientific">Senna tora</name>
    <dbReference type="NCBI Taxonomy" id="362788"/>
    <lineage>
        <taxon>Eukaryota</taxon>
        <taxon>Viridiplantae</taxon>
        <taxon>Streptophyta</taxon>
        <taxon>Embryophyta</taxon>
        <taxon>Tracheophyta</taxon>
        <taxon>Spermatophyta</taxon>
        <taxon>Magnoliopsida</taxon>
        <taxon>eudicotyledons</taxon>
        <taxon>Gunneridae</taxon>
        <taxon>Pentapetalae</taxon>
        <taxon>rosids</taxon>
        <taxon>fabids</taxon>
        <taxon>Fabales</taxon>
        <taxon>Fabaceae</taxon>
        <taxon>Caesalpinioideae</taxon>
        <taxon>Cassia clade</taxon>
        <taxon>Senna</taxon>
    </lineage>
</organism>
<sequence length="267" mass="30049">MVRSMMAQENLPISYWGDALLTTAFILNRVPSTLVTSTPYELWTKCKQDLSILRPWGSAAYIHDNSRKYGKLGPRGKKCIFIRYGKEEANGFMEAGILRSGIFSRSLNEYLLISWNPPNEHWTKLNVDGSFWTHSNSVSCGGVFRDSNGIWFRGFTRKMGRGDSLLAEDWAIKTGLDISWGLGIKKIIIEADSLSIINMIEKGLDDSHPLSAIINDIRGIAASDWEVEFVHSLRESNKVANALTNWAHTLPATRAPNSRKHVEPEDH</sequence>
<dbReference type="Pfam" id="PF13456">
    <property type="entry name" value="RVT_3"/>
    <property type="match status" value="1"/>
</dbReference>
<accession>A0A834SG09</accession>
<name>A0A834SG09_9FABA</name>
<dbReference type="CDD" id="cd06222">
    <property type="entry name" value="RNase_H_like"/>
    <property type="match status" value="1"/>
</dbReference>
<dbReference type="InterPro" id="IPR036397">
    <property type="entry name" value="RNaseH_sf"/>
</dbReference>
<dbReference type="InterPro" id="IPR044730">
    <property type="entry name" value="RNase_H-like_dom_plant"/>
</dbReference>
<dbReference type="Gene3D" id="3.30.420.10">
    <property type="entry name" value="Ribonuclease H-like superfamily/Ribonuclease H"/>
    <property type="match status" value="1"/>
</dbReference>
<protein>
    <submittedName>
        <fullName evidence="2">Ribonuclease H</fullName>
    </submittedName>
</protein>
<dbReference type="GO" id="GO:0004523">
    <property type="term" value="F:RNA-DNA hybrid ribonuclease activity"/>
    <property type="evidence" value="ECO:0007669"/>
    <property type="project" value="InterPro"/>
</dbReference>
<evidence type="ECO:0000259" key="1">
    <source>
        <dbReference type="Pfam" id="PF13456"/>
    </source>
</evidence>
<dbReference type="OrthoDB" id="1436423at2759"/>
<dbReference type="SUPFAM" id="SSF53098">
    <property type="entry name" value="Ribonuclease H-like"/>
    <property type="match status" value="1"/>
</dbReference>
<dbReference type="InterPro" id="IPR053151">
    <property type="entry name" value="RNase_H-like"/>
</dbReference>